<name>A0ACB9Z743_9PEZI</name>
<organism evidence="1 2">
    <name type="scientific">Hypoxylon rubiginosum</name>
    <dbReference type="NCBI Taxonomy" id="110542"/>
    <lineage>
        <taxon>Eukaryota</taxon>
        <taxon>Fungi</taxon>
        <taxon>Dikarya</taxon>
        <taxon>Ascomycota</taxon>
        <taxon>Pezizomycotina</taxon>
        <taxon>Sordariomycetes</taxon>
        <taxon>Xylariomycetidae</taxon>
        <taxon>Xylariales</taxon>
        <taxon>Hypoxylaceae</taxon>
        <taxon>Hypoxylon</taxon>
    </lineage>
</organism>
<evidence type="ECO:0000313" key="1">
    <source>
        <dbReference type="EMBL" id="KAI4866825.1"/>
    </source>
</evidence>
<proteinExistence type="predicted"/>
<dbReference type="EMBL" id="MU393454">
    <property type="protein sequence ID" value="KAI4866825.1"/>
    <property type="molecule type" value="Genomic_DNA"/>
</dbReference>
<dbReference type="Proteomes" id="UP001497700">
    <property type="component" value="Unassembled WGS sequence"/>
</dbReference>
<accession>A0ACB9Z743</accession>
<sequence length="352" mass="40984">MFARKMERMFAQAARRYAERYGEPDPLLAPAPAPEPIYAPIERLPPVTRQWPEPEPERQRPEPEQRWPEPERRWPEPIPQPAAQQLRPQPAPQPIGPRLGDTRQWPEEQVAYHQPAYQHQPEDQYQPPYQYHPADHPAYDPSYPQVVYAPGRMIPIWPPVPPEAGPRGPPPEEWSYWGSVWMFFTRWLWILIAAYARIFARLLLVTPALWLADVAPGVAAALWRALRSPRETLRRLLSYRRFASAARFLGSAARSTAVAVLRAAVRDARVGVSVLLGVWALVVPVASWALWLYFTFHRDHRHHHPELREKLIGWNEEYAVNRYFEDASLWTKPRWRHTAGGEMVRLADWSMI</sequence>
<gene>
    <name evidence="1" type="ORF">F4820DRAFT_238250</name>
</gene>
<keyword evidence="2" id="KW-1185">Reference proteome</keyword>
<comment type="caution">
    <text evidence="1">The sequence shown here is derived from an EMBL/GenBank/DDBJ whole genome shotgun (WGS) entry which is preliminary data.</text>
</comment>
<protein>
    <submittedName>
        <fullName evidence="1">Uncharacterized protein</fullName>
    </submittedName>
</protein>
<reference evidence="1 2" key="1">
    <citation type="journal article" date="2022" name="New Phytol.">
        <title>Ecological generalism drives hyperdiversity of secondary metabolite gene clusters in xylarialean endophytes.</title>
        <authorList>
            <person name="Franco M.E.E."/>
            <person name="Wisecaver J.H."/>
            <person name="Arnold A.E."/>
            <person name="Ju Y.M."/>
            <person name="Slot J.C."/>
            <person name="Ahrendt S."/>
            <person name="Moore L.P."/>
            <person name="Eastman K.E."/>
            <person name="Scott K."/>
            <person name="Konkel Z."/>
            <person name="Mondo S.J."/>
            <person name="Kuo A."/>
            <person name="Hayes R.D."/>
            <person name="Haridas S."/>
            <person name="Andreopoulos B."/>
            <person name="Riley R."/>
            <person name="LaButti K."/>
            <person name="Pangilinan J."/>
            <person name="Lipzen A."/>
            <person name="Amirebrahimi M."/>
            <person name="Yan J."/>
            <person name="Adam C."/>
            <person name="Keymanesh K."/>
            <person name="Ng V."/>
            <person name="Louie K."/>
            <person name="Northen T."/>
            <person name="Drula E."/>
            <person name="Henrissat B."/>
            <person name="Hsieh H.M."/>
            <person name="Youens-Clark K."/>
            <person name="Lutzoni F."/>
            <person name="Miadlikowska J."/>
            <person name="Eastwood D.C."/>
            <person name="Hamelin R.C."/>
            <person name="Grigoriev I.V."/>
            <person name="U'Ren J.M."/>
        </authorList>
    </citation>
    <scope>NUCLEOTIDE SEQUENCE [LARGE SCALE GENOMIC DNA]</scope>
    <source>
        <strain evidence="1 2">CBS 119005</strain>
    </source>
</reference>
<evidence type="ECO:0000313" key="2">
    <source>
        <dbReference type="Proteomes" id="UP001497700"/>
    </source>
</evidence>